<keyword evidence="2" id="KW-1185">Reference proteome</keyword>
<protein>
    <submittedName>
        <fullName evidence="1">Uncharacterized protein</fullName>
    </submittedName>
</protein>
<dbReference type="AlphaFoldDB" id="A0A164QIM9"/>
<dbReference type="Proteomes" id="UP000076722">
    <property type="component" value="Unassembled WGS sequence"/>
</dbReference>
<feature type="non-terminal residue" evidence="1">
    <location>
        <position position="1"/>
    </location>
</feature>
<sequence length="51" mass="5356">IPLNNLKTLRTHMEKTIGGGIRWIGGGLAAGWMDGVLGAGHRLCCGAKIIK</sequence>
<accession>A0A164QIM9</accession>
<gene>
    <name evidence="1" type="ORF">SISNIDRAFT_458633</name>
</gene>
<proteinExistence type="predicted"/>
<name>A0A164QIM9_9AGAM</name>
<dbReference type="EMBL" id="KV419426">
    <property type="protein sequence ID" value="KZS89696.1"/>
    <property type="molecule type" value="Genomic_DNA"/>
</dbReference>
<evidence type="ECO:0000313" key="1">
    <source>
        <dbReference type="EMBL" id="KZS89696.1"/>
    </source>
</evidence>
<reference evidence="1 2" key="1">
    <citation type="journal article" date="2016" name="Mol. Biol. Evol.">
        <title>Comparative Genomics of Early-Diverging Mushroom-Forming Fungi Provides Insights into the Origins of Lignocellulose Decay Capabilities.</title>
        <authorList>
            <person name="Nagy L.G."/>
            <person name="Riley R."/>
            <person name="Tritt A."/>
            <person name="Adam C."/>
            <person name="Daum C."/>
            <person name="Floudas D."/>
            <person name="Sun H."/>
            <person name="Yadav J.S."/>
            <person name="Pangilinan J."/>
            <person name="Larsson K.H."/>
            <person name="Matsuura K."/>
            <person name="Barry K."/>
            <person name="Labutti K."/>
            <person name="Kuo R."/>
            <person name="Ohm R.A."/>
            <person name="Bhattacharya S.S."/>
            <person name="Shirouzu T."/>
            <person name="Yoshinaga Y."/>
            <person name="Martin F.M."/>
            <person name="Grigoriev I.V."/>
            <person name="Hibbett D.S."/>
        </authorList>
    </citation>
    <scope>NUCLEOTIDE SEQUENCE [LARGE SCALE GENOMIC DNA]</scope>
    <source>
        <strain evidence="1 2">HHB9708</strain>
    </source>
</reference>
<evidence type="ECO:0000313" key="2">
    <source>
        <dbReference type="Proteomes" id="UP000076722"/>
    </source>
</evidence>
<organism evidence="1 2">
    <name type="scientific">Sistotremastrum niveocremeum HHB9708</name>
    <dbReference type="NCBI Taxonomy" id="1314777"/>
    <lineage>
        <taxon>Eukaryota</taxon>
        <taxon>Fungi</taxon>
        <taxon>Dikarya</taxon>
        <taxon>Basidiomycota</taxon>
        <taxon>Agaricomycotina</taxon>
        <taxon>Agaricomycetes</taxon>
        <taxon>Sistotremastrales</taxon>
        <taxon>Sistotremastraceae</taxon>
        <taxon>Sertulicium</taxon>
        <taxon>Sertulicium niveocremeum</taxon>
    </lineage>
</organism>